<dbReference type="Proteomes" id="UP000799778">
    <property type="component" value="Unassembled WGS sequence"/>
</dbReference>
<feature type="non-terminal residue" evidence="1">
    <location>
        <position position="1"/>
    </location>
</feature>
<evidence type="ECO:0000313" key="2">
    <source>
        <dbReference type="Proteomes" id="UP000799778"/>
    </source>
</evidence>
<protein>
    <submittedName>
        <fullName evidence="1">Uncharacterized protein</fullName>
    </submittedName>
</protein>
<gene>
    <name evidence="1" type="ORF">BU24DRAFT_314236</name>
</gene>
<name>A0A6A5XMC1_9PLEO</name>
<feature type="non-terminal residue" evidence="1">
    <location>
        <position position="520"/>
    </location>
</feature>
<dbReference type="OrthoDB" id="2338662at2759"/>
<accession>A0A6A5XMC1</accession>
<organism evidence="1 2">
    <name type="scientific">Aaosphaeria arxii CBS 175.79</name>
    <dbReference type="NCBI Taxonomy" id="1450172"/>
    <lineage>
        <taxon>Eukaryota</taxon>
        <taxon>Fungi</taxon>
        <taxon>Dikarya</taxon>
        <taxon>Ascomycota</taxon>
        <taxon>Pezizomycotina</taxon>
        <taxon>Dothideomycetes</taxon>
        <taxon>Pleosporomycetidae</taxon>
        <taxon>Pleosporales</taxon>
        <taxon>Pleosporales incertae sedis</taxon>
        <taxon>Aaosphaeria</taxon>
    </lineage>
</organism>
<keyword evidence="2" id="KW-1185">Reference proteome</keyword>
<evidence type="ECO:0000313" key="1">
    <source>
        <dbReference type="EMBL" id="KAF2014019.1"/>
    </source>
</evidence>
<dbReference type="InterPro" id="IPR017853">
    <property type="entry name" value="GH"/>
</dbReference>
<dbReference type="EMBL" id="ML978071">
    <property type="protein sequence ID" value="KAF2014019.1"/>
    <property type="molecule type" value="Genomic_DNA"/>
</dbReference>
<dbReference type="GeneID" id="54280257"/>
<proteinExistence type="predicted"/>
<dbReference type="AlphaFoldDB" id="A0A6A5XMC1"/>
<dbReference type="SUPFAM" id="SSF51445">
    <property type="entry name" value="(Trans)glycosidases"/>
    <property type="match status" value="1"/>
</dbReference>
<dbReference type="Gene3D" id="3.20.20.80">
    <property type="entry name" value="Glycosidases"/>
    <property type="match status" value="1"/>
</dbReference>
<sequence length="520" mass="57412">LQNSSFDPGGWLYPPEPVDGHARLDLRVYPRYNFYLAGEKKGEFIIDTPVQTSAGTAYKNETFDYKAANKSEKVPFTWMNVQITNIQTKAILVNWTRIPVNTTGNVVKFDLSSFPADLSHPWTVNAIGASPDGLQTYYSGAQVSVLPPRNDAGSVARIDNLHGGIQTQSSLTNGTWKTLFPYSFYTSWDWISSTITNTSSTKNLTTFRSLGYNLIHPVPPGGSDPFDAALFDRFLTICDSLSLYVMYDMRHTYRNTTSVSLQLSRLQHHPSLLLYYTADEPDGHSDPLNATRLSYAHIRSLDPYHPVSLVLNCANFHFEAYTSGAADIILEDVYPIAVNTSFSTVYHTTCNTTYGDCGCDNCHANDPDYPSYVRNPFLDISTRVDALYAFQGWLKQSGGHEPQTKPIWGVPQAFFDEGSFWTRWPTGREELVMAMLRVVHGAKGIVAWIYPTSGEIEDATAGLARVFDGGGGGKGEEDVAAFVLGAKRTMLVVEGGDGLVDAAAWIKGSVALVAYVHMSY</sequence>
<dbReference type="RefSeq" id="XP_033382358.1">
    <property type="nucleotide sequence ID" value="XM_033522860.1"/>
</dbReference>
<reference evidence="1" key="1">
    <citation type="journal article" date="2020" name="Stud. Mycol.">
        <title>101 Dothideomycetes genomes: a test case for predicting lifestyles and emergence of pathogens.</title>
        <authorList>
            <person name="Haridas S."/>
            <person name="Albert R."/>
            <person name="Binder M."/>
            <person name="Bloem J."/>
            <person name="Labutti K."/>
            <person name="Salamov A."/>
            <person name="Andreopoulos B."/>
            <person name="Baker S."/>
            <person name="Barry K."/>
            <person name="Bills G."/>
            <person name="Bluhm B."/>
            <person name="Cannon C."/>
            <person name="Castanera R."/>
            <person name="Culley D."/>
            <person name="Daum C."/>
            <person name="Ezra D."/>
            <person name="Gonzalez J."/>
            <person name="Henrissat B."/>
            <person name="Kuo A."/>
            <person name="Liang C."/>
            <person name="Lipzen A."/>
            <person name="Lutzoni F."/>
            <person name="Magnuson J."/>
            <person name="Mondo S."/>
            <person name="Nolan M."/>
            <person name="Ohm R."/>
            <person name="Pangilinan J."/>
            <person name="Park H.-J."/>
            <person name="Ramirez L."/>
            <person name="Alfaro M."/>
            <person name="Sun H."/>
            <person name="Tritt A."/>
            <person name="Yoshinaga Y."/>
            <person name="Zwiers L.-H."/>
            <person name="Turgeon B."/>
            <person name="Goodwin S."/>
            <person name="Spatafora J."/>
            <person name="Crous P."/>
            <person name="Grigoriev I."/>
        </authorList>
    </citation>
    <scope>NUCLEOTIDE SEQUENCE</scope>
    <source>
        <strain evidence="1">CBS 175.79</strain>
    </source>
</reference>